<keyword evidence="2" id="KW-0732">Signal</keyword>
<feature type="chain" id="PRO_5002299889" description="Protein-glutamine gamma-glutamyltransferase-like C-terminal domain-containing protein" evidence="2">
    <location>
        <begin position="20"/>
        <end position="245"/>
    </location>
</feature>
<reference evidence="4 5" key="1">
    <citation type="submission" date="2015-03" db="EMBL/GenBank/DDBJ databases">
        <title>Complete genome sequence of Muricauda lutaonensis CC-HSB-11T, isolated from a coastal hot spring.</title>
        <authorList>
            <person name="Kim K.M."/>
        </authorList>
    </citation>
    <scope>NUCLEOTIDE SEQUENCE [LARGE SCALE GENOMIC DNA]</scope>
    <source>
        <strain evidence="4 5">CC-HSB-11</strain>
    </source>
</reference>
<dbReference type="AlphaFoldDB" id="A0A0D5YQD3"/>
<dbReference type="STRING" id="516051.VC82_359"/>
<evidence type="ECO:0000256" key="2">
    <source>
        <dbReference type="SAM" id="SignalP"/>
    </source>
</evidence>
<dbReference type="Proteomes" id="UP000032726">
    <property type="component" value="Chromosome"/>
</dbReference>
<dbReference type="HOGENOM" id="CLU_083272_1_0_10"/>
<keyword evidence="5" id="KW-1185">Reference proteome</keyword>
<keyword evidence="1" id="KW-1133">Transmembrane helix</keyword>
<feature type="transmembrane region" description="Helical" evidence="1">
    <location>
        <begin position="98"/>
        <end position="116"/>
    </location>
</feature>
<protein>
    <recommendedName>
        <fullName evidence="3">Protein-glutamine gamma-glutamyltransferase-like C-terminal domain-containing protein</fullName>
    </recommendedName>
</protein>
<organism evidence="4 5">
    <name type="scientific">Flagellimonas lutaonensis</name>
    <dbReference type="NCBI Taxonomy" id="516051"/>
    <lineage>
        <taxon>Bacteria</taxon>
        <taxon>Pseudomonadati</taxon>
        <taxon>Bacteroidota</taxon>
        <taxon>Flavobacteriia</taxon>
        <taxon>Flavobacteriales</taxon>
        <taxon>Flavobacteriaceae</taxon>
        <taxon>Flagellimonas</taxon>
    </lineage>
</organism>
<feature type="domain" description="Protein-glutamine gamma-glutamyltransferase-like C-terminal" evidence="3">
    <location>
        <begin position="168"/>
        <end position="233"/>
    </location>
</feature>
<name>A0A0D5YQD3_9FLAO</name>
<evidence type="ECO:0000256" key="1">
    <source>
        <dbReference type="SAM" id="Phobius"/>
    </source>
</evidence>
<dbReference type="Pfam" id="PF13559">
    <property type="entry name" value="DUF4129"/>
    <property type="match status" value="1"/>
</dbReference>
<evidence type="ECO:0000313" key="4">
    <source>
        <dbReference type="EMBL" id="AKA34041.1"/>
    </source>
</evidence>
<evidence type="ECO:0000259" key="3">
    <source>
        <dbReference type="Pfam" id="PF13559"/>
    </source>
</evidence>
<keyword evidence="1" id="KW-0472">Membrane</keyword>
<dbReference type="OrthoDB" id="5491447at2"/>
<feature type="signal peptide" evidence="2">
    <location>
        <begin position="1"/>
        <end position="19"/>
    </location>
</feature>
<keyword evidence="1" id="KW-0812">Transmembrane</keyword>
<evidence type="ECO:0000313" key="5">
    <source>
        <dbReference type="Proteomes" id="UP000032726"/>
    </source>
</evidence>
<sequence length="245" mass="29194">MWTRLLPILLLLCCVPALTQNDIVSVKYDDTRLQRITIDEDDLSTYRSDEKFDYTLEKTENTWLSGIKNWLYNLLHRFFEWIFGVEKATGFLSLFLRILPYILLVILIYLMVRFFVKSQVSPFLDSKKNPNTVILTEEERIIKSENIQDLIKEALANKNYRLAIRYYYLYILKLLSNKELIDWQLQKTNDDYLHELSNGSLKKAFAKATFLYDYVWYGEFQLDESKYQQAERTFKALQNSIESHG</sequence>
<gene>
    <name evidence="4" type="ORF">VC82_359</name>
</gene>
<proteinExistence type="predicted"/>
<dbReference type="RefSeq" id="WP_045800858.1">
    <property type="nucleotide sequence ID" value="NZ_CP011071.1"/>
</dbReference>
<dbReference type="InterPro" id="IPR025403">
    <property type="entry name" value="TgpA-like_C"/>
</dbReference>
<dbReference type="EMBL" id="CP011071">
    <property type="protein sequence ID" value="AKA34041.1"/>
    <property type="molecule type" value="Genomic_DNA"/>
</dbReference>
<accession>A0A0D5YQD3</accession>
<dbReference type="PATRIC" id="fig|516051.4.peg.372"/>
<dbReference type="KEGG" id="mlt:VC82_359"/>